<sequence>MGRKLKVVETTKKHLTKEEKKVRETAQEKASDGLAKLQVTPPRHLNEVARAEYRRIINDLQTLPIRNLDRGLLELYCSWYAIYKETTKKLDEIGYFTNDPDKGLIPSPLILTLEKATANIRSSASQLGLTVDSRMKMFIPKEEKKEETLFEKFGGK</sequence>
<feature type="region of interest" description="Disordered" evidence="1">
    <location>
        <begin position="9"/>
        <end position="29"/>
    </location>
</feature>
<dbReference type="InterPro" id="IPR006448">
    <property type="entry name" value="Phage_term_ssu_P27"/>
</dbReference>
<evidence type="ECO:0000313" key="2">
    <source>
        <dbReference type="EMBL" id="SUN13114.1"/>
    </source>
</evidence>
<comment type="caution">
    <text evidence="2">The sequence shown here is derived from an EMBL/GenBank/DDBJ whole genome shotgun (WGS) entry which is preliminary data.</text>
</comment>
<gene>
    <name evidence="2" type="ORF">NCTC8185_00265</name>
</gene>
<organism evidence="2 3">
    <name type="scientific">Streptococcus agalactiae</name>
    <dbReference type="NCBI Taxonomy" id="1311"/>
    <lineage>
        <taxon>Bacteria</taxon>
        <taxon>Bacillati</taxon>
        <taxon>Bacillota</taxon>
        <taxon>Bacilli</taxon>
        <taxon>Lactobacillales</taxon>
        <taxon>Streptococcaceae</taxon>
        <taxon>Streptococcus</taxon>
    </lineage>
</organism>
<protein>
    <submittedName>
        <fullName evidence="2">Phage terminase, small subunit</fullName>
    </submittedName>
</protein>
<dbReference type="Proteomes" id="UP000254076">
    <property type="component" value="Unassembled WGS sequence"/>
</dbReference>
<dbReference type="NCBIfam" id="TIGR01558">
    <property type="entry name" value="sm_term_P27"/>
    <property type="match status" value="1"/>
</dbReference>
<accession>A0A8B4R8V6</accession>
<reference evidence="2 3" key="1">
    <citation type="submission" date="2018-06" db="EMBL/GenBank/DDBJ databases">
        <authorList>
            <consortium name="Pathogen Informatics"/>
            <person name="Doyle S."/>
        </authorList>
    </citation>
    <scope>NUCLEOTIDE SEQUENCE [LARGE SCALE GENOMIC DNA]</scope>
    <source>
        <strain evidence="2 3">NCTC8185</strain>
    </source>
</reference>
<dbReference type="AlphaFoldDB" id="A0A8B4R8V6"/>
<dbReference type="EMBL" id="UHEQ01000004">
    <property type="protein sequence ID" value="SUN13114.1"/>
    <property type="molecule type" value="Genomic_DNA"/>
</dbReference>
<dbReference type="Pfam" id="PF05119">
    <property type="entry name" value="Terminase_4"/>
    <property type="match status" value="1"/>
</dbReference>
<dbReference type="RefSeq" id="WP_154700367.1">
    <property type="nucleotide sequence ID" value="NZ_UHEQ01000004.1"/>
</dbReference>
<proteinExistence type="predicted"/>
<evidence type="ECO:0000313" key="3">
    <source>
        <dbReference type="Proteomes" id="UP000254076"/>
    </source>
</evidence>
<evidence type="ECO:0000256" key="1">
    <source>
        <dbReference type="SAM" id="MobiDB-lite"/>
    </source>
</evidence>
<name>A0A8B4R8V6_STRAG</name>